<evidence type="ECO:0008006" key="4">
    <source>
        <dbReference type="Google" id="ProtNLM"/>
    </source>
</evidence>
<keyword evidence="3" id="KW-1185">Reference proteome</keyword>
<feature type="compositionally biased region" description="Basic and acidic residues" evidence="1">
    <location>
        <begin position="18"/>
        <end position="27"/>
    </location>
</feature>
<sequence>MSGGDFRRAAVDRWPTADGRRVGHGDGMENTAKTETATTAHTESTANPANAPRRKGISRAGFLTGAAAVGLTAALGGAAPAGGAAIRTAPVHSLRDMMSRSSPGPK</sequence>
<feature type="region of interest" description="Disordered" evidence="1">
    <location>
        <begin position="1"/>
        <end position="56"/>
    </location>
</feature>
<evidence type="ECO:0000256" key="1">
    <source>
        <dbReference type="SAM" id="MobiDB-lite"/>
    </source>
</evidence>
<name>A0ABN1Z304_9ACTN</name>
<evidence type="ECO:0000313" key="3">
    <source>
        <dbReference type="Proteomes" id="UP001500973"/>
    </source>
</evidence>
<gene>
    <name evidence="2" type="ORF">GCM10009601_44900</name>
</gene>
<evidence type="ECO:0000313" key="2">
    <source>
        <dbReference type="EMBL" id="GAA1429477.1"/>
    </source>
</evidence>
<dbReference type="PROSITE" id="PS51318">
    <property type="entry name" value="TAT"/>
    <property type="match status" value="1"/>
</dbReference>
<reference evidence="2 3" key="1">
    <citation type="journal article" date="2019" name="Int. J. Syst. Evol. Microbiol.">
        <title>The Global Catalogue of Microorganisms (GCM) 10K type strain sequencing project: providing services to taxonomists for standard genome sequencing and annotation.</title>
        <authorList>
            <consortium name="The Broad Institute Genomics Platform"/>
            <consortium name="The Broad Institute Genome Sequencing Center for Infectious Disease"/>
            <person name="Wu L."/>
            <person name="Ma J."/>
        </authorList>
    </citation>
    <scope>NUCLEOTIDE SEQUENCE [LARGE SCALE GENOMIC DNA]</scope>
    <source>
        <strain evidence="2 3">JCM 11756</strain>
    </source>
</reference>
<organism evidence="2 3">
    <name type="scientific">Streptomyces thermospinosisporus</name>
    <dbReference type="NCBI Taxonomy" id="161482"/>
    <lineage>
        <taxon>Bacteria</taxon>
        <taxon>Bacillati</taxon>
        <taxon>Actinomycetota</taxon>
        <taxon>Actinomycetes</taxon>
        <taxon>Kitasatosporales</taxon>
        <taxon>Streptomycetaceae</taxon>
        <taxon>Streptomyces</taxon>
    </lineage>
</organism>
<dbReference type="Proteomes" id="UP001500973">
    <property type="component" value="Unassembled WGS sequence"/>
</dbReference>
<dbReference type="EMBL" id="BAAAIZ010000069">
    <property type="protein sequence ID" value="GAA1429477.1"/>
    <property type="molecule type" value="Genomic_DNA"/>
</dbReference>
<feature type="compositionally biased region" description="Basic and acidic residues" evidence="1">
    <location>
        <begin position="1"/>
        <end position="11"/>
    </location>
</feature>
<proteinExistence type="predicted"/>
<comment type="caution">
    <text evidence="2">The sequence shown here is derived from an EMBL/GenBank/DDBJ whole genome shotgun (WGS) entry which is preliminary data.</text>
</comment>
<protein>
    <recommendedName>
        <fullName evidence="4">Twin-arginine translocation signal domain-containing protein</fullName>
    </recommendedName>
</protein>
<feature type="compositionally biased region" description="Low complexity" evidence="1">
    <location>
        <begin position="29"/>
        <end position="46"/>
    </location>
</feature>
<accession>A0ABN1Z304</accession>
<dbReference type="InterPro" id="IPR006311">
    <property type="entry name" value="TAT_signal"/>
</dbReference>